<name>A0A0A9XRJ1_LYGHE</name>
<gene>
    <name evidence="1" type="primary">dct-6</name>
    <name evidence="1" type="ORF">CM83_24736</name>
</gene>
<dbReference type="AlphaFoldDB" id="A0A0A9XRJ1"/>
<reference evidence="1" key="1">
    <citation type="journal article" date="2014" name="PLoS ONE">
        <title>Transcriptome-Based Identification of ABC Transporters in the Western Tarnished Plant Bug Lygus hesperus.</title>
        <authorList>
            <person name="Hull J.J."/>
            <person name="Chaney K."/>
            <person name="Geib S.M."/>
            <person name="Fabrick J.A."/>
            <person name="Brent C.S."/>
            <person name="Walsh D."/>
            <person name="Lavine L.C."/>
        </authorList>
    </citation>
    <scope>NUCLEOTIDE SEQUENCE</scope>
</reference>
<sequence>MRRRLREEWVGSYELGRDTGEWTRARNSTTAEKPWYYNHRDLTNRQITDINRILSGRANNNLFKHRMRPTTQSPLCDQCNAGVTQTVPHTLTECAKYLNAIQNALDSSTQIQEFLKLALEDVDKLTSLPGVLMECGAPI</sequence>
<reference evidence="2" key="3">
    <citation type="submission" date="2014-09" db="EMBL/GenBank/DDBJ databases">
        <authorList>
            <person name="Magalhaes I.L.F."/>
            <person name="Oliveira U."/>
            <person name="Santos F.R."/>
            <person name="Vidigal T.H.D.A."/>
            <person name="Brescovit A.D."/>
            <person name="Santos A.J."/>
        </authorList>
    </citation>
    <scope>NUCLEOTIDE SEQUENCE</scope>
</reference>
<proteinExistence type="predicted"/>
<evidence type="ECO:0000313" key="1">
    <source>
        <dbReference type="EMBL" id="JAG19680.1"/>
    </source>
</evidence>
<accession>A0A0A9XRJ1</accession>
<organism evidence="1">
    <name type="scientific">Lygus hesperus</name>
    <name type="common">Western plant bug</name>
    <dbReference type="NCBI Taxonomy" id="30085"/>
    <lineage>
        <taxon>Eukaryota</taxon>
        <taxon>Metazoa</taxon>
        <taxon>Ecdysozoa</taxon>
        <taxon>Arthropoda</taxon>
        <taxon>Hexapoda</taxon>
        <taxon>Insecta</taxon>
        <taxon>Pterygota</taxon>
        <taxon>Neoptera</taxon>
        <taxon>Paraneoptera</taxon>
        <taxon>Hemiptera</taxon>
        <taxon>Heteroptera</taxon>
        <taxon>Panheteroptera</taxon>
        <taxon>Cimicomorpha</taxon>
        <taxon>Miridae</taxon>
        <taxon>Mirini</taxon>
        <taxon>Lygus</taxon>
    </lineage>
</organism>
<evidence type="ECO:0000313" key="2">
    <source>
        <dbReference type="EMBL" id="JAG64346.1"/>
    </source>
</evidence>
<protein>
    <submittedName>
        <fullName evidence="1">Protein dct-6</fullName>
    </submittedName>
</protein>
<dbReference type="EMBL" id="GBHO01023924">
    <property type="protein sequence ID" value="JAG19680.1"/>
    <property type="molecule type" value="Transcribed_RNA"/>
</dbReference>
<dbReference type="EMBL" id="GBRD01001475">
    <property type="protein sequence ID" value="JAG64346.1"/>
    <property type="molecule type" value="Transcribed_RNA"/>
</dbReference>
<reference evidence="1" key="2">
    <citation type="submission" date="2014-07" db="EMBL/GenBank/DDBJ databases">
        <authorList>
            <person name="Hull J."/>
        </authorList>
    </citation>
    <scope>NUCLEOTIDE SEQUENCE</scope>
</reference>